<sequence>MTDTSSTLYPYQIQDEDQYRNNHYGHFASLSAAGNAFNMSSPVKDEKRLQPIVMTDQEVEEDQSQLLASPMDKSIIVRRIDVLEYLVNSLAGKDKLTKILKYTLDLLRLLISNSRAGITKWDPTVLLYYKKVLKNFSVRSVIRHPVTISKILLVAIFENFESKANFVSQQLSTYRYILRFGGTPFRIVKMLQKVQQTEFDRVKLQEIWFNESSLRDFLDLYYGICDEMVLLHKLKVWSHPGLFNWFSRHEVLSWQYDIVLSLKDNWMKLETIQKKIIELNIQSQVRSKALKLSANLQGSPGYTSPIRRQLLNDLNSGNGNELDIQQRIEQLKQERKITYLDLTRLTFDCLANCTDVFSIKTPPGTYAILSLCSGITGLTKLWINAKKELLKQSDS</sequence>
<dbReference type="PANTHER" id="PTHR12652:SF50">
    <property type="entry name" value="PEROXIN 11"/>
    <property type="match status" value="1"/>
</dbReference>
<name>G8ZMN5_TORDE</name>
<dbReference type="GO" id="GO:0016559">
    <property type="term" value="P:peroxisome fission"/>
    <property type="evidence" value="ECO:0007669"/>
    <property type="project" value="EnsemblFungi"/>
</dbReference>
<dbReference type="OrthoDB" id="411017at2759"/>
<evidence type="ECO:0000256" key="1">
    <source>
        <dbReference type="ARBA" id="ARBA00022593"/>
    </source>
</evidence>
<dbReference type="PANTHER" id="PTHR12652">
    <property type="entry name" value="PEROXISOMAL BIOGENESIS FACTOR 11"/>
    <property type="match status" value="1"/>
</dbReference>
<dbReference type="Pfam" id="PF05648">
    <property type="entry name" value="PEX11"/>
    <property type="match status" value="1"/>
</dbReference>
<dbReference type="GO" id="GO:0016558">
    <property type="term" value="P:protein import into peroxisome matrix"/>
    <property type="evidence" value="ECO:0007669"/>
    <property type="project" value="EnsemblFungi"/>
</dbReference>
<keyword evidence="6" id="KW-1185">Reference proteome</keyword>
<reference evidence="5 6" key="1">
    <citation type="journal article" date="2011" name="Proc. Natl. Acad. Sci. U.S.A.">
        <title>Evolutionary erosion of yeast sex chromosomes by mating-type switching accidents.</title>
        <authorList>
            <person name="Gordon J.L."/>
            <person name="Armisen D."/>
            <person name="Proux-Wera E."/>
            <person name="Oheigeartaigh S.S."/>
            <person name="Byrne K.P."/>
            <person name="Wolfe K.H."/>
        </authorList>
    </citation>
    <scope>NUCLEOTIDE SEQUENCE [LARGE SCALE GENOMIC DNA]</scope>
    <source>
        <strain evidence="6">ATCC 10662 / CBS 1146 / NBRC 0425 / NCYC 2629 / NRRL Y-866</strain>
    </source>
</reference>
<dbReference type="GO" id="GO:0044375">
    <property type="term" value="P:regulation of peroxisome size"/>
    <property type="evidence" value="ECO:0007669"/>
    <property type="project" value="EnsemblFungi"/>
</dbReference>
<keyword evidence="1" id="KW-0962">Peroxisome biogenesis</keyword>
<accession>G8ZMN5</accession>
<dbReference type="Proteomes" id="UP000005627">
    <property type="component" value="Chromosome 1"/>
</dbReference>
<organism evidence="5 6">
    <name type="scientific">Torulaspora delbrueckii</name>
    <name type="common">Yeast</name>
    <name type="synonym">Candida colliculosa</name>
    <dbReference type="NCBI Taxonomy" id="4950"/>
    <lineage>
        <taxon>Eukaryota</taxon>
        <taxon>Fungi</taxon>
        <taxon>Dikarya</taxon>
        <taxon>Ascomycota</taxon>
        <taxon>Saccharomycotina</taxon>
        <taxon>Saccharomycetes</taxon>
        <taxon>Saccharomycetales</taxon>
        <taxon>Saccharomycetaceae</taxon>
        <taxon>Torulaspora</taxon>
    </lineage>
</organism>
<evidence type="ECO:0000256" key="4">
    <source>
        <dbReference type="ARBA" id="ARBA00046271"/>
    </source>
</evidence>
<gene>
    <name evidence="5" type="primary">TDEL0A05470</name>
    <name evidence="5" type="ORF">TDEL_0A05470</name>
</gene>
<dbReference type="KEGG" id="tdl:TDEL_0A05470"/>
<keyword evidence="3" id="KW-0576">Peroxisome</keyword>
<evidence type="ECO:0000256" key="3">
    <source>
        <dbReference type="ARBA" id="ARBA00023140"/>
    </source>
</evidence>
<dbReference type="GeneID" id="11502553"/>
<dbReference type="eggNOG" id="ENOG502R7FJ">
    <property type="taxonomic scope" value="Eukaryota"/>
</dbReference>
<dbReference type="HOGENOM" id="CLU_043324_0_0_1"/>
<dbReference type="InParanoid" id="G8ZMN5"/>
<dbReference type="GO" id="GO:0005778">
    <property type="term" value="C:peroxisomal membrane"/>
    <property type="evidence" value="ECO:0007669"/>
    <property type="project" value="UniProtKB-SubCell"/>
</dbReference>
<proteinExistence type="predicted"/>
<protein>
    <recommendedName>
        <fullName evidence="7">Peroxisomal membrane protein PEX25</fullName>
    </recommendedName>
</protein>
<evidence type="ECO:0000313" key="6">
    <source>
        <dbReference type="Proteomes" id="UP000005627"/>
    </source>
</evidence>
<keyword evidence="2" id="KW-0472">Membrane</keyword>
<dbReference type="FunCoup" id="G8ZMN5">
    <property type="interactions" value="51"/>
</dbReference>
<evidence type="ECO:0000313" key="5">
    <source>
        <dbReference type="EMBL" id="CCE89879.1"/>
    </source>
</evidence>
<dbReference type="EMBL" id="HE616742">
    <property type="protein sequence ID" value="CCE89879.1"/>
    <property type="molecule type" value="Genomic_DNA"/>
</dbReference>
<dbReference type="RefSeq" id="XP_003679090.1">
    <property type="nucleotide sequence ID" value="XM_003679042.1"/>
</dbReference>
<comment type="subcellular location">
    <subcellularLocation>
        <location evidence="4">Peroxisome membrane</location>
    </subcellularLocation>
</comment>
<dbReference type="AlphaFoldDB" id="G8ZMN5"/>
<dbReference type="InterPro" id="IPR008733">
    <property type="entry name" value="PEX11"/>
</dbReference>
<dbReference type="STRING" id="1076872.G8ZMN5"/>
<evidence type="ECO:0000256" key="2">
    <source>
        <dbReference type="ARBA" id="ARBA00023136"/>
    </source>
</evidence>
<evidence type="ECO:0008006" key="7">
    <source>
        <dbReference type="Google" id="ProtNLM"/>
    </source>
</evidence>